<sequence>MERDYLSSLLNLFRKRINKIFVGLLVIIIAACDFDNPADFVVPTWFIDIKLPLVSKRFPMGNLVDTTNYIYPTDDSSGFQILFGSDIEPPFELDQIPSLDVLFAGGRISQSVSEEFEGVPQQEIDINISIPPIQMDALFPLSSIQYDTSIYLDTADYYIDTTIGGIPTTIKVADYTPFSFPSNGALDKSYTMEAAIYNAMIVDPFNLVLDSIFTIINDTIIELPFETILSNIPPEASFISAIDS</sequence>
<keyword evidence="1" id="KW-0812">Transmembrane</keyword>
<organism evidence="2">
    <name type="scientific">marine metagenome</name>
    <dbReference type="NCBI Taxonomy" id="408172"/>
    <lineage>
        <taxon>unclassified sequences</taxon>
        <taxon>metagenomes</taxon>
        <taxon>ecological metagenomes</taxon>
    </lineage>
</organism>
<dbReference type="EMBL" id="UINC01117822">
    <property type="protein sequence ID" value="SVC90519.1"/>
    <property type="molecule type" value="Genomic_DNA"/>
</dbReference>
<keyword evidence="1" id="KW-1133">Transmembrane helix</keyword>
<proteinExistence type="predicted"/>
<gene>
    <name evidence="2" type="ORF">METZ01_LOCUS343373</name>
</gene>
<evidence type="ECO:0000256" key="1">
    <source>
        <dbReference type="SAM" id="Phobius"/>
    </source>
</evidence>
<evidence type="ECO:0000313" key="2">
    <source>
        <dbReference type="EMBL" id="SVC90519.1"/>
    </source>
</evidence>
<reference evidence="2" key="1">
    <citation type="submission" date="2018-05" db="EMBL/GenBank/DDBJ databases">
        <authorList>
            <person name="Lanie J.A."/>
            <person name="Ng W.-L."/>
            <person name="Kazmierczak K.M."/>
            <person name="Andrzejewski T.M."/>
            <person name="Davidsen T.M."/>
            <person name="Wayne K.J."/>
            <person name="Tettelin H."/>
            <person name="Glass J.I."/>
            <person name="Rusch D."/>
            <person name="Podicherti R."/>
            <person name="Tsui H.-C.T."/>
            <person name="Winkler M.E."/>
        </authorList>
    </citation>
    <scope>NUCLEOTIDE SEQUENCE</scope>
</reference>
<accession>A0A382QYF7</accession>
<dbReference type="AlphaFoldDB" id="A0A382QYF7"/>
<dbReference type="PROSITE" id="PS51257">
    <property type="entry name" value="PROKAR_LIPOPROTEIN"/>
    <property type="match status" value="1"/>
</dbReference>
<feature type="transmembrane region" description="Helical" evidence="1">
    <location>
        <begin position="21"/>
        <end position="47"/>
    </location>
</feature>
<feature type="non-terminal residue" evidence="2">
    <location>
        <position position="244"/>
    </location>
</feature>
<name>A0A382QYF7_9ZZZZ</name>
<keyword evidence="1" id="KW-0472">Membrane</keyword>
<protein>
    <submittedName>
        <fullName evidence="2">Uncharacterized protein</fullName>
    </submittedName>
</protein>